<evidence type="ECO:0000313" key="3">
    <source>
        <dbReference type="Proteomes" id="UP000539957"/>
    </source>
</evidence>
<keyword evidence="1" id="KW-1133">Transmembrane helix</keyword>
<dbReference type="RefSeq" id="WP_184266151.1">
    <property type="nucleotide sequence ID" value="NZ_JACHKY010000001.1"/>
</dbReference>
<dbReference type="EMBL" id="JACHKY010000001">
    <property type="protein sequence ID" value="MBB4796552.1"/>
    <property type="molecule type" value="Genomic_DNA"/>
</dbReference>
<feature type="transmembrane region" description="Helical" evidence="1">
    <location>
        <begin position="104"/>
        <end position="126"/>
    </location>
</feature>
<evidence type="ECO:0000313" key="2">
    <source>
        <dbReference type="EMBL" id="MBB4796552.1"/>
    </source>
</evidence>
<sequence>MTFNRTAASVTGATVLISLAALGKLGAHLEVIDADMASRLIQIAIGVTLVVFANGAPKQIGRPRASFEAEGRAQAARRIAGWSLTIAGLIYAGVWVFAPVALAAPVSIAVVATGLTVTVLCAWNACRSRSADLAG</sequence>
<gene>
    <name evidence="2" type="ORF">HNP32_000266</name>
</gene>
<name>A0A7W7ILI8_9CAUL</name>
<proteinExistence type="predicted"/>
<feature type="transmembrane region" description="Helical" evidence="1">
    <location>
        <begin position="79"/>
        <end position="98"/>
    </location>
</feature>
<keyword evidence="3" id="KW-1185">Reference proteome</keyword>
<feature type="transmembrane region" description="Helical" evidence="1">
    <location>
        <begin position="36"/>
        <end position="56"/>
    </location>
</feature>
<reference evidence="2 3" key="1">
    <citation type="submission" date="2020-08" db="EMBL/GenBank/DDBJ databases">
        <title>Functional genomics of gut bacteria from endangered species of beetles.</title>
        <authorList>
            <person name="Carlos-Shanley C."/>
        </authorList>
    </citation>
    <scope>NUCLEOTIDE SEQUENCE [LARGE SCALE GENOMIC DNA]</scope>
    <source>
        <strain evidence="2 3">S00123</strain>
    </source>
</reference>
<dbReference type="Proteomes" id="UP000539957">
    <property type="component" value="Unassembled WGS sequence"/>
</dbReference>
<protein>
    <recommendedName>
        <fullName evidence="4">Ammonium transporter</fullName>
    </recommendedName>
</protein>
<evidence type="ECO:0000256" key="1">
    <source>
        <dbReference type="SAM" id="Phobius"/>
    </source>
</evidence>
<evidence type="ECO:0008006" key="4">
    <source>
        <dbReference type="Google" id="ProtNLM"/>
    </source>
</evidence>
<comment type="caution">
    <text evidence="2">The sequence shown here is derived from an EMBL/GenBank/DDBJ whole genome shotgun (WGS) entry which is preliminary data.</text>
</comment>
<keyword evidence="1" id="KW-0472">Membrane</keyword>
<keyword evidence="1" id="KW-0812">Transmembrane</keyword>
<accession>A0A7W7ILI8</accession>
<dbReference type="AlphaFoldDB" id="A0A7W7ILI8"/>
<organism evidence="2 3">
    <name type="scientific">Brevundimonas bullata</name>
    <dbReference type="NCBI Taxonomy" id="13160"/>
    <lineage>
        <taxon>Bacteria</taxon>
        <taxon>Pseudomonadati</taxon>
        <taxon>Pseudomonadota</taxon>
        <taxon>Alphaproteobacteria</taxon>
        <taxon>Caulobacterales</taxon>
        <taxon>Caulobacteraceae</taxon>
        <taxon>Brevundimonas</taxon>
    </lineage>
</organism>